<evidence type="ECO:0000256" key="2">
    <source>
        <dbReference type="ARBA" id="ARBA00022741"/>
    </source>
</evidence>
<evidence type="ECO:0000256" key="3">
    <source>
        <dbReference type="ARBA" id="ARBA00022777"/>
    </source>
</evidence>
<keyword evidence="2 6" id="KW-0547">Nucleotide-binding</keyword>
<dbReference type="InterPro" id="IPR008271">
    <property type="entry name" value="Ser/Thr_kinase_AS"/>
</dbReference>
<evidence type="ECO:0000256" key="1">
    <source>
        <dbReference type="ARBA" id="ARBA00022679"/>
    </source>
</evidence>
<feature type="binding site" evidence="6">
    <location>
        <position position="96"/>
    </location>
    <ligand>
        <name>ATP</name>
        <dbReference type="ChEBI" id="CHEBI:30616"/>
    </ligand>
</feature>
<dbReference type="SMART" id="SM00220">
    <property type="entry name" value="S_TKc"/>
    <property type="match status" value="1"/>
</dbReference>
<evidence type="ECO:0000259" key="7">
    <source>
        <dbReference type="PROSITE" id="PS50011"/>
    </source>
</evidence>
<dbReference type="InterPro" id="IPR011990">
    <property type="entry name" value="TPR-like_helical_dom_sf"/>
</dbReference>
<evidence type="ECO:0000313" key="9">
    <source>
        <dbReference type="Proteomes" id="UP000249061"/>
    </source>
</evidence>
<dbReference type="Gene3D" id="1.10.510.10">
    <property type="entry name" value="Transferase(Phosphotransferase) domain 1"/>
    <property type="match status" value="1"/>
</dbReference>
<organism evidence="8 9">
    <name type="scientific">Archangium gephyra</name>
    <dbReference type="NCBI Taxonomy" id="48"/>
    <lineage>
        <taxon>Bacteria</taxon>
        <taxon>Pseudomonadati</taxon>
        <taxon>Myxococcota</taxon>
        <taxon>Myxococcia</taxon>
        <taxon>Myxococcales</taxon>
        <taxon>Cystobacterineae</taxon>
        <taxon>Archangiaceae</taxon>
        <taxon>Archangium</taxon>
    </lineage>
</organism>
<evidence type="ECO:0000256" key="4">
    <source>
        <dbReference type="ARBA" id="ARBA00022840"/>
    </source>
</evidence>
<dbReference type="GO" id="GO:0005524">
    <property type="term" value="F:ATP binding"/>
    <property type="evidence" value="ECO:0007669"/>
    <property type="project" value="UniProtKB-UniRule"/>
</dbReference>
<dbReference type="Proteomes" id="UP000249061">
    <property type="component" value="Unassembled WGS sequence"/>
</dbReference>
<name>A0A2W5TBD5_9BACT</name>
<evidence type="ECO:0000256" key="6">
    <source>
        <dbReference type="PROSITE-ProRule" id="PRU10141"/>
    </source>
</evidence>
<proteinExistence type="predicted"/>
<dbReference type="Pfam" id="PF13424">
    <property type="entry name" value="TPR_12"/>
    <property type="match status" value="3"/>
</dbReference>
<dbReference type="InterPro" id="IPR017441">
    <property type="entry name" value="Protein_kinase_ATP_BS"/>
</dbReference>
<dbReference type="PROSITE" id="PS50005">
    <property type="entry name" value="TPR"/>
    <property type="match status" value="1"/>
</dbReference>
<protein>
    <recommendedName>
        <fullName evidence="7">Protein kinase domain-containing protein</fullName>
    </recommendedName>
</protein>
<keyword evidence="1" id="KW-0808">Transferase</keyword>
<reference evidence="8 9" key="1">
    <citation type="submission" date="2017-08" db="EMBL/GenBank/DDBJ databases">
        <title>Infants hospitalized years apart are colonized by the same room-sourced microbial strains.</title>
        <authorList>
            <person name="Brooks B."/>
            <person name="Olm M.R."/>
            <person name="Firek B.A."/>
            <person name="Baker R."/>
            <person name="Thomas B.C."/>
            <person name="Morowitz M.J."/>
            <person name="Banfield J.F."/>
        </authorList>
    </citation>
    <scope>NUCLEOTIDE SEQUENCE [LARGE SCALE GENOMIC DNA]</scope>
    <source>
        <strain evidence="8">S2_003_000_R2_14</strain>
    </source>
</reference>
<dbReference type="EMBL" id="QFQP01000011">
    <property type="protein sequence ID" value="PZR12790.1"/>
    <property type="molecule type" value="Genomic_DNA"/>
</dbReference>
<keyword evidence="4 6" id="KW-0067">ATP-binding</keyword>
<dbReference type="Pfam" id="PF13374">
    <property type="entry name" value="TPR_10"/>
    <property type="match status" value="1"/>
</dbReference>
<feature type="repeat" description="TPR" evidence="5">
    <location>
        <begin position="700"/>
        <end position="733"/>
    </location>
</feature>
<dbReference type="SMART" id="SM00028">
    <property type="entry name" value="TPR"/>
    <property type="match status" value="6"/>
</dbReference>
<dbReference type="SUPFAM" id="SSF56112">
    <property type="entry name" value="Protein kinase-like (PK-like)"/>
    <property type="match status" value="1"/>
</dbReference>
<gene>
    <name evidence="8" type="ORF">DI536_14590</name>
</gene>
<evidence type="ECO:0000313" key="8">
    <source>
        <dbReference type="EMBL" id="PZR12790.1"/>
    </source>
</evidence>
<dbReference type="CDD" id="cd14014">
    <property type="entry name" value="STKc_PknB_like"/>
    <property type="match status" value="1"/>
</dbReference>
<keyword evidence="3" id="KW-0418">Kinase</keyword>
<dbReference type="GO" id="GO:0004674">
    <property type="term" value="F:protein serine/threonine kinase activity"/>
    <property type="evidence" value="ECO:0007669"/>
    <property type="project" value="TreeGrafter"/>
</dbReference>
<feature type="domain" description="Protein kinase" evidence="7">
    <location>
        <begin position="67"/>
        <end position="322"/>
    </location>
</feature>
<dbReference type="PANTHER" id="PTHR43289:SF6">
    <property type="entry name" value="SERINE_THREONINE-PROTEIN KINASE NEKL-3"/>
    <property type="match status" value="1"/>
</dbReference>
<comment type="caution">
    <text evidence="8">The sequence shown here is derived from an EMBL/GenBank/DDBJ whole genome shotgun (WGS) entry which is preliminary data.</text>
</comment>
<dbReference type="InterPro" id="IPR019734">
    <property type="entry name" value="TPR_rpt"/>
</dbReference>
<dbReference type="AlphaFoldDB" id="A0A2W5TBD5"/>
<dbReference type="SUPFAM" id="SSF48452">
    <property type="entry name" value="TPR-like"/>
    <property type="match status" value="3"/>
</dbReference>
<sequence length="961" mass="103846">MTCLTDAELLQFVEGKLSPEARAQVEAELDRCSACRALVCAWARTTLSGATSASDAAPVAGQSLGRFVVLDFLGTGAMGFVLTAHDPLLDRKVALKIVRPRIRSAEGSERLLMEAQALARVNHPHVLTVFDAGTAGDVVFLALERIEGTSVTQWARSKTPEAIVEVFTQLARGLHAAHQAGVIHRDVKPDNLMVGVDGRARVVDFGLAARSTDAGAPQLAGTPAYMAPELLAGAKPDARSDQFAFCVSLYEALEGALPFETVGSAALRPMKSRVPARVKQVVLRGLSSERFPSMQALAEALSARSSRRLVMAAVAAAGIAVFAWATSNPCAEVSPRVSSAWTERHRAQLASAFQASSRPWAETASREVGAALDRYVASLIAERRDACEATAVRHEQSNELLDARMTCLDRRLDAFESLVATLELADADVVDRAVSATQSLPSLESCRGTAAGSPDEETRRLLAAAEVALTTGRKREAETSALEAVGVADRSGRSSGKAEARFALAQALEETRPLDAERLYYDAAEEAARAKNDALVARAWIRQLYVVAFVSERFDAGQAIERLARTSLVRVSSRAVKAEFSEVAARVALLAGRVDDAARELEAAQQLVEPDSLQDARLEVAWLGLEETRGRYDEGEVHLRRALALRRRWLGDAHPDSQRLQSRLGSLRLKNGRAAEAERLLRESLRALVASVGPMHPTVAEVRVDLGNALLTRGDYDGAAEQFDEARAIRVARFGEASVDVARVMLNTASLAYYQGRFAPAEAAYRRSLETFTRVYGTDHPTVGTAHSGLGLALQNLERLDDAIVEHREAVRVLAARLGKHPRTADALGNLGLAQGAARRWGDAIATLNRALTMQEALLGASHLDLSYTLSSLGECLLEAGRDAEARGPLERSLKLRSENDIADLFRGETRFLLARLAWREGRRDEAVKLAREALGEVKTHPPLLQTIQSWLAAPASKREA</sequence>
<dbReference type="PANTHER" id="PTHR43289">
    <property type="entry name" value="MITOGEN-ACTIVATED PROTEIN KINASE KINASE KINASE 20-RELATED"/>
    <property type="match status" value="1"/>
</dbReference>
<dbReference type="PROSITE" id="PS00108">
    <property type="entry name" value="PROTEIN_KINASE_ST"/>
    <property type="match status" value="1"/>
</dbReference>
<dbReference type="Gene3D" id="3.30.200.20">
    <property type="entry name" value="Phosphorylase Kinase, domain 1"/>
    <property type="match status" value="1"/>
</dbReference>
<accession>A0A2W5TBD5</accession>
<dbReference type="PROSITE" id="PS50011">
    <property type="entry name" value="PROTEIN_KINASE_DOM"/>
    <property type="match status" value="1"/>
</dbReference>
<dbReference type="Gene3D" id="1.25.40.10">
    <property type="entry name" value="Tetratricopeptide repeat domain"/>
    <property type="match status" value="3"/>
</dbReference>
<dbReference type="InterPro" id="IPR000719">
    <property type="entry name" value="Prot_kinase_dom"/>
</dbReference>
<dbReference type="InterPro" id="IPR011009">
    <property type="entry name" value="Kinase-like_dom_sf"/>
</dbReference>
<dbReference type="PROSITE" id="PS00107">
    <property type="entry name" value="PROTEIN_KINASE_ATP"/>
    <property type="match status" value="1"/>
</dbReference>
<evidence type="ECO:0000256" key="5">
    <source>
        <dbReference type="PROSITE-ProRule" id="PRU00339"/>
    </source>
</evidence>
<keyword evidence="5" id="KW-0802">TPR repeat</keyword>
<dbReference type="Pfam" id="PF00069">
    <property type="entry name" value="Pkinase"/>
    <property type="match status" value="1"/>
</dbReference>